<dbReference type="SUPFAM" id="SSF56112">
    <property type="entry name" value="Protein kinase-like (PK-like)"/>
    <property type="match status" value="1"/>
</dbReference>
<dbReference type="PROSITE" id="PS00108">
    <property type="entry name" value="PROTEIN_KINASE_ST"/>
    <property type="match status" value="1"/>
</dbReference>
<feature type="compositionally biased region" description="Polar residues" evidence="4">
    <location>
        <begin position="124"/>
        <end position="135"/>
    </location>
</feature>
<keyword evidence="1 3" id="KW-0547">Nucleotide-binding</keyword>
<dbReference type="InterPro" id="IPR008271">
    <property type="entry name" value="Ser/Thr_kinase_AS"/>
</dbReference>
<dbReference type="PANTHER" id="PTHR24346:SF110">
    <property type="entry name" value="NON-SPECIFIC SERINE_THREONINE PROTEIN KINASE"/>
    <property type="match status" value="1"/>
</dbReference>
<name>A0ABQ8FMM6_9FUNG</name>
<dbReference type="EMBL" id="JAFCIX010000066">
    <property type="protein sequence ID" value="KAH6599387.1"/>
    <property type="molecule type" value="Genomic_DNA"/>
</dbReference>
<feature type="compositionally biased region" description="Low complexity" evidence="4">
    <location>
        <begin position="942"/>
        <end position="955"/>
    </location>
</feature>
<feature type="region of interest" description="Disordered" evidence="4">
    <location>
        <begin position="145"/>
        <end position="197"/>
    </location>
</feature>
<feature type="region of interest" description="Disordered" evidence="4">
    <location>
        <begin position="249"/>
        <end position="293"/>
    </location>
</feature>
<gene>
    <name evidence="6" type="ORF">BASA50_003084</name>
</gene>
<dbReference type="PANTHER" id="PTHR24346">
    <property type="entry name" value="MAP/MICROTUBULE AFFINITY-REGULATING KINASE"/>
    <property type="match status" value="1"/>
</dbReference>
<evidence type="ECO:0000313" key="7">
    <source>
        <dbReference type="Proteomes" id="UP001648503"/>
    </source>
</evidence>
<feature type="compositionally biased region" description="Polar residues" evidence="4">
    <location>
        <begin position="256"/>
        <end position="292"/>
    </location>
</feature>
<dbReference type="Proteomes" id="UP001648503">
    <property type="component" value="Unassembled WGS sequence"/>
</dbReference>
<accession>A0ABQ8FMM6</accession>
<dbReference type="PROSITE" id="PS00107">
    <property type="entry name" value="PROTEIN_KINASE_ATP"/>
    <property type="match status" value="1"/>
</dbReference>
<evidence type="ECO:0000259" key="5">
    <source>
        <dbReference type="PROSITE" id="PS50011"/>
    </source>
</evidence>
<protein>
    <recommendedName>
        <fullName evidence="5">Protein kinase domain-containing protein</fullName>
    </recommendedName>
</protein>
<feature type="region of interest" description="Disordered" evidence="4">
    <location>
        <begin position="308"/>
        <end position="336"/>
    </location>
</feature>
<dbReference type="InterPro" id="IPR011009">
    <property type="entry name" value="Kinase-like_dom_sf"/>
</dbReference>
<sequence>MDNPDQSSHGPHPVRATVDPKTSKLLAPSAMELMSIASSHPQLPASPHLQLPQLSQISAPPTSFHAVSVDGLSLATHPASSQDNAKHSSTLTARLRAHRQHQDMMQLYRKQHLPVPNRIDSSAFPGSTRDTSTTMSQQHLLYNDYDDRCAPSTNTDPASLSRPQLPMADFQRKPIPTMPSFSTAKKPGQRPLQPSLADPLLKSDLTAIPPAEFSDMDTTDSIARYPPTSASSLGVALEQERKSALLLANPNPGRTLATSHESNTSQANLPSASTHPSNQPTAIRIPTSSNASHYGKQRHLLHMDDEYQPMPQSRSTRMLSPPHPPHSHTSPMSIPSSTQRFPPFQTADGINSHGAGSMDANGILSNRLRLDNSSAVPVSSLPVSMATIPYMASSSSSLSVGASTSAVVSNPGNCCNTLSDITSRCTINPLFISSENAQHYPSITVAPTGTLSSNTLYQDSKPIESKAVLLSNPFQSYPAVYSSAQPDSKSSLAYNPPAPASAPNPTLSCTSTFLSSPSSFNPASNYQASDQSLLRQSGRSGMRLRKPPPFGHIRSGSTGSNSAWSASHVHVYRQSNENSSPITSESYSSINPSPAASFLASFAESAICIPPSPGHYSEGDKIGEYTLIREVGVGASSRVFEASMRDIHTGSHSIVAMKLLPKRRVCEEDGDMASESQMGRYHSSSFAQLPDTITTPYGSNISLSPLHANSLRSSISECNPNALVLQAQLDKETSLWCRLHHPNILEMTDLIDLDDATIIVCELARGGDLLSFIQKQGAPGIVEAICQRMFYQLCLAISYLHCDVGILHRDIKLENILLDEHNNIKLADFGLSEELVMPDSNPVIYPPVPSNTEQGRLGKPTSGPGSRQGRGLYRSASLLGPILLHVHQTEAGFLEHRIQRHPAEESEQNRDNNLQQKIYRKNSEPFVGHTSPQSSFGSTAHLSLPRSRVLPSSSRTEGSGHFIVGSLHYCAPEDLRKVASSPSLNSSNKGSSSYEPVMDTIRKPVSDMWALGCVLYALLSGKLPFNDSFLPRLQLCIANGKFDLGCLDKVLAPGPSLSSVKELISGMLTVSVDQRWTIERVLAHPWVQAGANTVTNSPLPFFSPL</sequence>
<feature type="compositionally biased region" description="Polar residues" evidence="4">
    <location>
        <begin position="151"/>
        <end position="162"/>
    </location>
</feature>
<comment type="caution">
    <text evidence="6">The sequence shown here is derived from an EMBL/GenBank/DDBJ whole genome shotgun (WGS) entry which is preliminary data.</text>
</comment>
<evidence type="ECO:0000256" key="1">
    <source>
        <dbReference type="ARBA" id="ARBA00022741"/>
    </source>
</evidence>
<dbReference type="InterPro" id="IPR017441">
    <property type="entry name" value="Protein_kinase_ATP_BS"/>
</dbReference>
<feature type="region of interest" description="Disordered" evidence="4">
    <location>
        <begin position="842"/>
        <end position="870"/>
    </location>
</feature>
<dbReference type="Gene3D" id="1.10.510.10">
    <property type="entry name" value="Transferase(Phosphotransferase) domain 1"/>
    <property type="match status" value="2"/>
</dbReference>
<dbReference type="PROSITE" id="PS50011">
    <property type="entry name" value="PROTEIN_KINASE_DOM"/>
    <property type="match status" value="1"/>
</dbReference>
<feature type="region of interest" description="Disordered" evidence="4">
    <location>
        <begin position="1"/>
        <end position="23"/>
    </location>
</feature>
<feature type="compositionally biased region" description="Polar residues" evidence="4">
    <location>
        <begin position="930"/>
        <end position="941"/>
    </location>
</feature>
<keyword evidence="2 3" id="KW-0067">ATP-binding</keyword>
<dbReference type="Pfam" id="PF00069">
    <property type="entry name" value="Pkinase"/>
    <property type="match status" value="2"/>
</dbReference>
<dbReference type="InterPro" id="IPR000719">
    <property type="entry name" value="Prot_kinase_dom"/>
</dbReference>
<feature type="binding site" evidence="3">
    <location>
        <position position="658"/>
    </location>
    <ligand>
        <name>ATP</name>
        <dbReference type="ChEBI" id="CHEBI:30616"/>
    </ligand>
</feature>
<feature type="compositionally biased region" description="Low complexity" evidence="4">
    <location>
        <begin position="327"/>
        <end position="336"/>
    </location>
</feature>
<evidence type="ECO:0000256" key="3">
    <source>
        <dbReference type="PROSITE-ProRule" id="PRU10141"/>
    </source>
</evidence>
<evidence type="ECO:0000256" key="2">
    <source>
        <dbReference type="ARBA" id="ARBA00022840"/>
    </source>
</evidence>
<organism evidence="6 7">
    <name type="scientific">Batrachochytrium salamandrivorans</name>
    <dbReference type="NCBI Taxonomy" id="1357716"/>
    <lineage>
        <taxon>Eukaryota</taxon>
        <taxon>Fungi</taxon>
        <taxon>Fungi incertae sedis</taxon>
        <taxon>Chytridiomycota</taxon>
        <taxon>Chytridiomycota incertae sedis</taxon>
        <taxon>Chytridiomycetes</taxon>
        <taxon>Rhizophydiales</taxon>
        <taxon>Rhizophydiales incertae sedis</taxon>
        <taxon>Batrachochytrium</taxon>
    </lineage>
</organism>
<evidence type="ECO:0000256" key="4">
    <source>
        <dbReference type="SAM" id="MobiDB-lite"/>
    </source>
</evidence>
<feature type="region of interest" description="Disordered" evidence="4">
    <location>
        <begin position="116"/>
        <end position="135"/>
    </location>
</feature>
<feature type="region of interest" description="Disordered" evidence="4">
    <location>
        <begin position="540"/>
        <end position="561"/>
    </location>
</feature>
<dbReference type="SMART" id="SM00220">
    <property type="entry name" value="S_TKc"/>
    <property type="match status" value="1"/>
</dbReference>
<feature type="domain" description="Protein kinase" evidence="5">
    <location>
        <begin position="625"/>
        <end position="1087"/>
    </location>
</feature>
<keyword evidence="7" id="KW-1185">Reference proteome</keyword>
<feature type="region of interest" description="Disordered" evidence="4">
    <location>
        <begin position="924"/>
        <end position="957"/>
    </location>
</feature>
<reference evidence="6 7" key="1">
    <citation type="submission" date="2021-02" db="EMBL/GenBank/DDBJ databases">
        <title>Variation within the Batrachochytrium salamandrivorans European outbreak.</title>
        <authorList>
            <person name="Kelly M."/>
            <person name="Pasmans F."/>
            <person name="Shea T.P."/>
            <person name="Munoz J.F."/>
            <person name="Carranza S."/>
            <person name="Cuomo C.A."/>
            <person name="Martel A."/>
        </authorList>
    </citation>
    <scope>NUCLEOTIDE SEQUENCE [LARGE SCALE GENOMIC DNA]</scope>
    <source>
        <strain evidence="6 7">AMFP18/2</strain>
    </source>
</reference>
<proteinExistence type="predicted"/>
<evidence type="ECO:0000313" key="6">
    <source>
        <dbReference type="EMBL" id="KAH6599387.1"/>
    </source>
</evidence>